<sequence length="474" mass="53923">MSALLRNLFRKTRLHLSLRIQIRSKSGSAHIFNNTSVYCKDSSKNRPPYGARPLVDPDNVFHFNNWDNVVWDEEQETDARRVTSQQLKDQLSEEDQVEYDVNAGDYWNKFYNQHNNRFFKDRHWLFTEFPELAPEGALVSPEGSNDSQMSNNSCNKDSLESNNLLEQAPYAAVGGSDIPGGVTKCYSEGQSKDKCDSVSDIPQQEPKVTVDDQNSSNTCDSESSFPGQDAKFRIFEVGCGVGNTVFPVLRTNNDPNLMIYCCDFSSTAIQLVKEHPEYIPRRCHAFVSDITDSSTPLPFPEGSLDLIILIFVLSAVHPDRMQDVVDRLAKHLKPGGTIMFRDYGRYDLAQLRFKKGRCLSENFYVRGDGTRVYFFTQDELKDMFTKAGLKEKQNYVDRRLQVNRGKQLKMYRVWIQCKYTKPDHDLHAGEEVTGDGREIIQDIKRDSNKSDTTETEPASGAEAQSPHLLSESPS</sequence>
<feature type="region of interest" description="Disordered" evidence="4">
    <location>
        <begin position="190"/>
        <end position="223"/>
    </location>
</feature>
<evidence type="ECO:0000313" key="7">
    <source>
        <dbReference type="Proteomes" id="UP000242188"/>
    </source>
</evidence>
<keyword evidence="7" id="KW-1185">Reference proteome</keyword>
<evidence type="ECO:0000256" key="3">
    <source>
        <dbReference type="ARBA" id="ARBA00022679"/>
    </source>
</evidence>
<feature type="compositionally biased region" description="Basic and acidic residues" evidence="4">
    <location>
        <begin position="425"/>
        <end position="452"/>
    </location>
</feature>
<dbReference type="AlphaFoldDB" id="A0A210Q7M9"/>
<dbReference type="InterPro" id="IPR026113">
    <property type="entry name" value="METTL2/6/8-like"/>
</dbReference>
<dbReference type="CDD" id="cd02440">
    <property type="entry name" value="AdoMet_MTases"/>
    <property type="match status" value="1"/>
</dbReference>
<dbReference type="FunFam" id="3.40.50.150:FF:000151">
    <property type="entry name" value="Methyltransferase-like protein"/>
    <property type="match status" value="1"/>
</dbReference>
<dbReference type="InterPro" id="IPR013217">
    <property type="entry name" value="Methyltransf_12"/>
</dbReference>
<protein>
    <submittedName>
        <fullName evidence="6">Methyltransferase-like protein 2</fullName>
    </submittedName>
</protein>
<keyword evidence="3 6" id="KW-0808">Transferase</keyword>
<organism evidence="6 7">
    <name type="scientific">Mizuhopecten yessoensis</name>
    <name type="common">Japanese scallop</name>
    <name type="synonym">Patinopecten yessoensis</name>
    <dbReference type="NCBI Taxonomy" id="6573"/>
    <lineage>
        <taxon>Eukaryota</taxon>
        <taxon>Metazoa</taxon>
        <taxon>Spiralia</taxon>
        <taxon>Lophotrochozoa</taxon>
        <taxon>Mollusca</taxon>
        <taxon>Bivalvia</taxon>
        <taxon>Autobranchia</taxon>
        <taxon>Pteriomorphia</taxon>
        <taxon>Pectinida</taxon>
        <taxon>Pectinoidea</taxon>
        <taxon>Pectinidae</taxon>
        <taxon>Mizuhopecten</taxon>
    </lineage>
</organism>
<name>A0A210Q7M9_MIZYE</name>
<dbReference type="STRING" id="6573.A0A210Q7M9"/>
<evidence type="ECO:0000256" key="1">
    <source>
        <dbReference type="ARBA" id="ARBA00009725"/>
    </source>
</evidence>
<dbReference type="PANTHER" id="PTHR22809:SF11">
    <property type="entry name" value="TRNA N(3)-METHYLCYTIDINE METHYLTRANSFERASE METTL2"/>
    <property type="match status" value="1"/>
</dbReference>
<dbReference type="SUPFAM" id="SSF53335">
    <property type="entry name" value="S-adenosyl-L-methionine-dependent methyltransferases"/>
    <property type="match status" value="1"/>
</dbReference>
<feature type="region of interest" description="Disordered" evidence="4">
    <location>
        <begin position="136"/>
        <end position="159"/>
    </location>
</feature>
<feature type="domain" description="Methyltransferase type 12" evidence="5">
    <location>
        <begin position="236"/>
        <end position="338"/>
    </location>
</feature>
<accession>A0A210Q7M9</accession>
<evidence type="ECO:0000259" key="5">
    <source>
        <dbReference type="Pfam" id="PF08242"/>
    </source>
</evidence>
<evidence type="ECO:0000256" key="4">
    <source>
        <dbReference type="SAM" id="MobiDB-lite"/>
    </source>
</evidence>
<dbReference type="GO" id="GO:0032259">
    <property type="term" value="P:methylation"/>
    <property type="evidence" value="ECO:0007669"/>
    <property type="project" value="UniProtKB-KW"/>
</dbReference>
<dbReference type="PANTHER" id="PTHR22809">
    <property type="entry name" value="METHYLTRANSFERASE-RELATED"/>
    <property type="match status" value="1"/>
</dbReference>
<dbReference type="Proteomes" id="UP000242188">
    <property type="component" value="Unassembled WGS sequence"/>
</dbReference>
<dbReference type="Gene3D" id="3.40.50.150">
    <property type="entry name" value="Vaccinia Virus protein VP39"/>
    <property type="match status" value="1"/>
</dbReference>
<keyword evidence="2 6" id="KW-0489">Methyltransferase</keyword>
<reference evidence="6 7" key="1">
    <citation type="journal article" date="2017" name="Nat. Ecol. Evol.">
        <title>Scallop genome provides insights into evolution of bilaterian karyotype and development.</title>
        <authorList>
            <person name="Wang S."/>
            <person name="Zhang J."/>
            <person name="Jiao W."/>
            <person name="Li J."/>
            <person name="Xun X."/>
            <person name="Sun Y."/>
            <person name="Guo X."/>
            <person name="Huan P."/>
            <person name="Dong B."/>
            <person name="Zhang L."/>
            <person name="Hu X."/>
            <person name="Sun X."/>
            <person name="Wang J."/>
            <person name="Zhao C."/>
            <person name="Wang Y."/>
            <person name="Wang D."/>
            <person name="Huang X."/>
            <person name="Wang R."/>
            <person name="Lv J."/>
            <person name="Li Y."/>
            <person name="Zhang Z."/>
            <person name="Liu B."/>
            <person name="Lu W."/>
            <person name="Hui Y."/>
            <person name="Liang J."/>
            <person name="Zhou Z."/>
            <person name="Hou R."/>
            <person name="Li X."/>
            <person name="Liu Y."/>
            <person name="Li H."/>
            <person name="Ning X."/>
            <person name="Lin Y."/>
            <person name="Zhao L."/>
            <person name="Xing Q."/>
            <person name="Dou J."/>
            <person name="Li Y."/>
            <person name="Mao J."/>
            <person name="Guo H."/>
            <person name="Dou H."/>
            <person name="Li T."/>
            <person name="Mu C."/>
            <person name="Jiang W."/>
            <person name="Fu Q."/>
            <person name="Fu X."/>
            <person name="Miao Y."/>
            <person name="Liu J."/>
            <person name="Yu Q."/>
            <person name="Li R."/>
            <person name="Liao H."/>
            <person name="Li X."/>
            <person name="Kong Y."/>
            <person name="Jiang Z."/>
            <person name="Chourrout D."/>
            <person name="Li R."/>
            <person name="Bao Z."/>
        </authorList>
    </citation>
    <scope>NUCLEOTIDE SEQUENCE [LARGE SCALE GENOMIC DNA]</scope>
    <source>
        <strain evidence="6 7">PY_sf001</strain>
    </source>
</reference>
<dbReference type="OrthoDB" id="417697at2759"/>
<comment type="caution">
    <text evidence="6">The sequence shown here is derived from an EMBL/GenBank/DDBJ whole genome shotgun (WGS) entry which is preliminary data.</text>
</comment>
<dbReference type="GO" id="GO:0052735">
    <property type="term" value="F:tRNA (cytidine-3-)-methyltransferase activity"/>
    <property type="evidence" value="ECO:0007669"/>
    <property type="project" value="TreeGrafter"/>
</dbReference>
<feature type="compositionally biased region" description="Polar residues" evidence="4">
    <location>
        <begin position="142"/>
        <end position="159"/>
    </location>
</feature>
<feature type="compositionally biased region" description="Polar residues" evidence="4">
    <location>
        <begin position="211"/>
        <end position="223"/>
    </location>
</feature>
<dbReference type="EMBL" id="NEDP02004687">
    <property type="protein sequence ID" value="OWF44747.1"/>
    <property type="molecule type" value="Genomic_DNA"/>
</dbReference>
<dbReference type="Pfam" id="PF08242">
    <property type="entry name" value="Methyltransf_12"/>
    <property type="match status" value="1"/>
</dbReference>
<evidence type="ECO:0000313" key="6">
    <source>
        <dbReference type="EMBL" id="OWF44747.1"/>
    </source>
</evidence>
<comment type="similarity">
    <text evidence="1">Belongs to the methyltransferase superfamily. METL family.</text>
</comment>
<dbReference type="InterPro" id="IPR029063">
    <property type="entry name" value="SAM-dependent_MTases_sf"/>
</dbReference>
<evidence type="ECO:0000256" key="2">
    <source>
        <dbReference type="ARBA" id="ARBA00022603"/>
    </source>
</evidence>
<proteinExistence type="inferred from homology"/>
<gene>
    <name evidence="6" type="ORF">KP79_PYT18989</name>
</gene>
<feature type="region of interest" description="Disordered" evidence="4">
    <location>
        <begin position="425"/>
        <end position="474"/>
    </location>
</feature>